<dbReference type="Proteomes" id="UP000233786">
    <property type="component" value="Unassembled WGS sequence"/>
</dbReference>
<dbReference type="Gene3D" id="3.30.350.10">
    <property type="entry name" value="Subtilisin inhibitor-like"/>
    <property type="match status" value="1"/>
</dbReference>
<evidence type="ECO:0000256" key="2">
    <source>
        <dbReference type="ARBA" id="ARBA00010472"/>
    </source>
</evidence>
<sequence length="135" mass="14036">MAAKRLIARTCLAAAALVGTALAPALASAEPASSAHGSMMNLSIRGEAREDIRTAFLTCEPTGGSHPYANDACQALTDVNGDFTKLATKQSACPLNYKPVTLSAKGRWQGKPVTFEKTFPNDCVAGAATGKVFSF</sequence>
<reference evidence="11" key="1">
    <citation type="submission" date="2017-12" db="EMBL/GenBank/DDBJ databases">
        <title>Sequencing the genomes of 1000 Actinobacteria strains.</title>
        <authorList>
            <person name="Klenk H.-P."/>
        </authorList>
    </citation>
    <scope>NUCLEOTIDE SEQUENCE [LARGE SCALE GENOMIC DNA]</scope>
    <source>
        <strain evidence="11">DSM 44228</strain>
    </source>
</reference>
<gene>
    <name evidence="11" type="ORF">A8926_8066</name>
</gene>
<dbReference type="InterPro" id="IPR036819">
    <property type="entry name" value="Subtilisin_inhibitor-like_sf"/>
</dbReference>
<keyword evidence="4" id="KW-0964">Secreted</keyword>
<proteinExistence type="inferred from homology"/>
<evidence type="ECO:0000313" key="11">
    <source>
        <dbReference type="EMBL" id="PKW19863.1"/>
    </source>
</evidence>
<evidence type="ECO:0000259" key="10">
    <source>
        <dbReference type="Pfam" id="PF00720"/>
    </source>
</evidence>
<dbReference type="AlphaFoldDB" id="A0A2N3YAF7"/>
<feature type="signal peptide" evidence="9">
    <location>
        <begin position="1"/>
        <end position="27"/>
    </location>
</feature>
<feature type="chain" id="PRO_5039159560" evidence="9">
    <location>
        <begin position="28"/>
        <end position="135"/>
    </location>
</feature>
<evidence type="ECO:0000256" key="5">
    <source>
        <dbReference type="ARBA" id="ARBA00022690"/>
    </source>
</evidence>
<keyword evidence="9" id="KW-0732">Signal</keyword>
<evidence type="ECO:0000256" key="8">
    <source>
        <dbReference type="RuleBase" id="RU003471"/>
    </source>
</evidence>
<accession>A0A2N3YAF7</accession>
<evidence type="ECO:0000256" key="6">
    <source>
        <dbReference type="ARBA" id="ARBA00022900"/>
    </source>
</evidence>
<evidence type="ECO:0000256" key="3">
    <source>
        <dbReference type="ARBA" id="ARBA00011738"/>
    </source>
</evidence>
<comment type="caution">
    <text evidence="11">The sequence shown here is derived from an EMBL/GenBank/DDBJ whole genome shotgun (WGS) entry which is preliminary data.</text>
</comment>
<keyword evidence="7" id="KW-1015">Disulfide bond</keyword>
<evidence type="ECO:0000256" key="7">
    <source>
        <dbReference type="ARBA" id="ARBA00023157"/>
    </source>
</evidence>
<dbReference type="STRING" id="994479.GCA_000194155_00082"/>
<dbReference type="GO" id="GO:0005576">
    <property type="term" value="C:extracellular region"/>
    <property type="evidence" value="ECO:0007669"/>
    <property type="project" value="UniProtKB-SubCell"/>
</dbReference>
<dbReference type="EMBL" id="PJNB01000001">
    <property type="protein sequence ID" value="PKW19863.1"/>
    <property type="molecule type" value="Genomic_DNA"/>
</dbReference>
<dbReference type="GO" id="GO:0004867">
    <property type="term" value="F:serine-type endopeptidase inhibitor activity"/>
    <property type="evidence" value="ECO:0007669"/>
    <property type="project" value="UniProtKB-KW"/>
</dbReference>
<dbReference type="InterPro" id="IPR023549">
    <property type="entry name" value="Subtilisin_inhibitor"/>
</dbReference>
<name>A0A2N3YAF7_SACSN</name>
<dbReference type="PRINTS" id="PR00294">
    <property type="entry name" value="SSBTLNINHBTR"/>
</dbReference>
<protein>
    <submittedName>
        <fullName evidence="11">Subtilisin inhibitor-like</fullName>
    </submittedName>
</protein>
<evidence type="ECO:0000256" key="9">
    <source>
        <dbReference type="SAM" id="SignalP"/>
    </source>
</evidence>
<keyword evidence="6 8" id="KW-0722">Serine protease inhibitor</keyword>
<organism evidence="11 12">
    <name type="scientific">Saccharopolyspora spinosa</name>
    <dbReference type="NCBI Taxonomy" id="60894"/>
    <lineage>
        <taxon>Bacteria</taxon>
        <taxon>Bacillati</taxon>
        <taxon>Actinomycetota</taxon>
        <taxon>Actinomycetes</taxon>
        <taxon>Pseudonocardiales</taxon>
        <taxon>Pseudonocardiaceae</taxon>
        <taxon>Saccharopolyspora</taxon>
    </lineage>
</organism>
<feature type="domain" description="Subtilisin inhibitor" evidence="10">
    <location>
        <begin position="38"/>
        <end position="121"/>
    </location>
</feature>
<evidence type="ECO:0000256" key="1">
    <source>
        <dbReference type="ARBA" id="ARBA00004613"/>
    </source>
</evidence>
<keyword evidence="5 8" id="KW-0646">Protease inhibitor</keyword>
<keyword evidence="12" id="KW-1185">Reference proteome</keyword>
<dbReference type="Pfam" id="PF00720">
    <property type="entry name" value="SSI"/>
    <property type="match status" value="1"/>
</dbReference>
<comment type="similarity">
    <text evidence="2 8">Belongs to the protease inhibitor I16 (SSI) family.</text>
</comment>
<evidence type="ECO:0000256" key="4">
    <source>
        <dbReference type="ARBA" id="ARBA00022525"/>
    </source>
</evidence>
<dbReference type="InterPro" id="IPR000691">
    <property type="entry name" value="Prot_inh_I16_SSI"/>
</dbReference>
<comment type="subcellular location">
    <subcellularLocation>
        <location evidence="1">Secreted</location>
    </subcellularLocation>
</comment>
<evidence type="ECO:0000313" key="12">
    <source>
        <dbReference type="Proteomes" id="UP000233786"/>
    </source>
</evidence>
<dbReference type="SUPFAM" id="SSF55399">
    <property type="entry name" value="Subtilisin inhibitor"/>
    <property type="match status" value="1"/>
</dbReference>
<comment type="subunit">
    <text evidence="3">Homodimer.</text>
</comment>